<evidence type="ECO:0000313" key="2">
    <source>
        <dbReference type="EMBL" id="RRS03935.1"/>
    </source>
</evidence>
<dbReference type="InterPro" id="IPR035965">
    <property type="entry name" value="PAS-like_dom_sf"/>
</dbReference>
<comment type="caution">
    <text evidence="2">The sequence shown here is derived from an EMBL/GenBank/DDBJ whole genome shotgun (WGS) entry which is preliminary data.</text>
</comment>
<dbReference type="CDD" id="cd00130">
    <property type="entry name" value="PAS"/>
    <property type="match status" value="1"/>
</dbReference>
<sequence length="199" mass="21347">MPSQIGLPDKQLDLRLRATARLKGPDLDITRASASEALGVLFQLASSPSTAQDALALLHELQVHQIELELQDEELRGSRAELEQALNRQTALYDCAPVGYFTIDAETVVHELNLMGAKLLGLEQADLLGRPLDSVLDERSGQGLHTLIARVGKGQQTASCALAFAVRGGQPRAIQALASRDPAGERFLLVLTDPPQGLA</sequence>
<dbReference type="InterPro" id="IPR000014">
    <property type="entry name" value="PAS"/>
</dbReference>
<protein>
    <recommendedName>
        <fullName evidence="1">PAS domain-containing protein</fullName>
    </recommendedName>
</protein>
<accession>A0A426VAJ1</accession>
<feature type="domain" description="PAS" evidence="1">
    <location>
        <begin position="78"/>
        <end position="155"/>
    </location>
</feature>
<gene>
    <name evidence="2" type="ORF">EIP75_13370</name>
</gene>
<dbReference type="SMART" id="SM00091">
    <property type="entry name" value="PAS"/>
    <property type="match status" value="1"/>
</dbReference>
<dbReference type="SUPFAM" id="SSF55785">
    <property type="entry name" value="PYP-like sensor domain (PAS domain)"/>
    <property type="match status" value="1"/>
</dbReference>
<dbReference type="Pfam" id="PF08448">
    <property type="entry name" value="PAS_4"/>
    <property type="match status" value="1"/>
</dbReference>
<dbReference type="Gene3D" id="3.30.450.20">
    <property type="entry name" value="PAS domain"/>
    <property type="match status" value="1"/>
</dbReference>
<dbReference type="InterPro" id="IPR013656">
    <property type="entry name" value="PAS_4"/>
</dbReference>
<dbReference type="AlphaFoldDB" id="A0A426VAJ1"/>
<evidence type="ECO:0000259" key="1">
    <source>
        <dbReference type="PROSITE" id="PS50112"/>
    </source>
</evidence>
<organism evidence="2 3">
    <name type="scientific">Aquabacterium soli</name>
    <dbReference type="NCBI Taxonomy" id="2493092"/>
    <lineage>
        <taxon>Bacteria</taxon>
        <taxon>Pseudomonadati</taxon>
        <taxon>Pseudomonadota</taxon>
        <taxon>Betaproteobacteria</taxon>
        <taxon>Burkholderiales</taxon>
        <taxon>Aquabacterium</taxon>
    </lineage>
</organism>
<dbReference type="PROSITE" id="PS50112">
    <property type="entry name" value="PAS"/>
    <property type="match status" value="1"/>
</dbReference>
<proteinExistence type="predicted"/>
<dbReference type="Proteomes" id="UP000269265">
    <property type="component" value="Unassembled WGS sequence"/>
</dbReference>
<evidence type="ECO:0000313" key="3">
    <source>
        <dbReference type="Proteomes" id="UP000269265"/>
    </source>
</evidence>
<reference evidence="2 3" key="1">
    <citation type="submission" date="2018-12" db="EMBL/GenBank/DDBJ databases">
        <title>The whole draft genome of Aquabacterium sp. SJQ9.</title>
        <authorList>
            <person name="Sun L."/>
            <person name="Gao X."/>
            <person name="Chen W."/>
            <person name="Huang K."/>
        </authorList>
    </citation>
    <scope>NUCLEOTIDE SEQUENCE [LARGE SCALE GENOMIC DNA]</scope>
    <source>
        <strain evidence="2 3">SJQ9</strain>
    </source>
</reference>
<dbReference type="EMBL" id="RSED01000009">
    <property type="protein sequence ID" value="RRS03935.1"/>
    <property type="molecule type" value="Genomic_DNA"/>
</dbReference>
<keyword evidence="3" id="KW-1185">Reference proteome</keyword>
<name>A0A426VAJ1_9BURK</name>